<evidence type="ECO:0000313" key="2">
    <source>
        <dbReference type="EMBL" id="KAF8565301.1"/>
    </source>
</evidence>
<feature type="region of interest" description="Disordered" evidence="1">
    <location>
        <begin position="128"/>
        <end position="150"/>
    </location>
</feature>
<feature type="compositionally biased region" description="Basic and acidic residues" evidence="1">
    <location>
        <begin position="128"/>
        <end position="138"/>
    </location>
</feature>
<sequence>MGSMGLLESNQADRGRSQLYCCLVCIARGKRCVFVALLPSFGVKRLTPKCGLGQHKRHKHPAELNAERLAVLPLRKGERSDYDTQKLVNLANAMRLASKFAGRSAEGIKKRLIKVKWSEISKHGIEKNVPKPKGEIQRSSDGQTVVNIPSGDGNVRVVDVEHLEEERWRSSMLDTIINSLTKVNEP</sequence>
<gene>
    <name evidence="2" type="ORF">P879_09374</name>
</gene>
<proteinExistence type="predicted"/>
<dbReference type="EMBL" id="JTDF01006997">
    <property type="protein sequence ID" value="KAF8565301.1"/>
    <property type="molecule type" value="Genomic_DNA"/>
</dbReference>
<evidence type="ECO:0000313" key="3">
    <source>
        <dbReference type="Proteomes" id="UP000699462"/>
    </source>
</evidence>
<evidence type="ECO:0000256" key="1">
    <source>
        <dbReference type="SAM" id="MobiDB-lite"/>
    </source>
</evidence>
<organism evidence="2 3">
    <name type="scientific">Paragonimus westermani</name>
    <dbReference type="NCBI Taxonomy" id="34504"/>
    <lineage>
        <taxon>Eukaryota</taxon>
        <taxon>Metazoa</taxon>
        <taxon>Spiralia</taxon>
        <taxon>Lophotrochozoa</taxon>
        <taxon>Platyhelminthes</taxon>
        <taxon>Trematoda</taxon>
        <taxon>Digenea</taxon>
        <taxon>Plagiorchiida</taxon>
        <taxon>Troglotremata</taxon>
        <taxon>Troglotrematidae</taxon>
        <taxon>Paragonimus</taxon>
    </lineage>
</organism>
<name>A0A8T0DET6_9TREM</name>
<reference evidence="2 3" key="1">
    <citation type="submission" date="2019-07" db="EMBL/GenBank/DDBJ databases">
        <title>Annotation for the trematode Paragonimus westermani.</title>
        <authorList>
            <person name="Choi Y.-J."/>
        </authorList>
    </citation>
    <scope>NUCLEOTIDE SEQUENCE [LARGE SCALE GENOMIC DNA]</scope>
    <source>
        <strain evidence="2">180907_Pwestermani</strain>
    </source>
</reference>
<keyword evidence="3" id="KW-1185">Reference proteome</keyword>
<accession>A0A8T0DET6</accession>
<dbReference type="Proteomes" id="UP000699462">
    <property type="component" value="Unassembled WGS sequence"/>
</dbReference>
<protein>
    <submittedName>
        <fullName evidence="2">Uncharacterized protein</fullName>
    </submittedName>
</protein>
<dbReference type="AlphaFoldDB" id="A0A8T0DET6"/>
<comment type="caution">
    <text evidence="2">The sequence shown here is derived from an EMBL/GenBank/DDBJ whole genome shotgun (WGS) entry which is preliminary data.</text>
</comment>